<sequence length="404" mass="45166">MATQEFKVTTDQFRTVSAPNNISRQRNEKQYFLLVNFADLPSDFPTEVNPRAQKMHTKVAVSLINGVTNNESDFYLNNRGIVLSAKSISYNPKSKSATIDLGDGSVEDNNTYGVIDGGHTYRAIIENRDEVIDLQKKYVRLEVITGVENLTALNSARNSSVSVSEQALANLAGKADFIKNDLKGSILDGKVSFKDNENLPVEAIDLVRLMFVMNIEEFGEDSAPTSGYSTKTGTFKRFEKSIDTAKKNNTPSIYLALSKKLPELVELYEHIEQELPQYYSAYKKNNGQKITKFGRVTGVTPNTKKDQFSTFTNTPITYSISSGYIYPIFASLRALLKYDISTNSLDWAVSDPEKFLDGIGYKLAETAFESNDNNPNKTGKDPQVYKTTYATVELSMLKELSRHN</sequence>
<evidence type="ECO:0000313" key="3">
    <source>
        <dbReference type="Proteomes" id="UP000036000"/>
    </source>
</evidence>
<dbReference type="InterPro" id="IPR018891">
    <property type="entry name" value="AIPR_C"/>
</dbReference>
<dbReference type="Proteomes" id="UP000036000">
    <property type="component" value="Chromosome"/>
</dbReference>
<reference evidence="2 3" key="1">
    <citation type="submission" date="2015-07" db="EMBL/GenBank/DDBJ databases">
        <title>Lactobacillus korensis/26-25/ whole genome sequencing.</title>
        <authorList>
            <person name="Kim M.K."/>
            <person name="Im W.-T."/>
            <person name="Srinivasan S."/>
            <person name="Lee J.-J."/>
        </authorList>
    </citation>
    <scope>NUCLEOTIDE SEQUENCE [LARGE SCALE GENOMIC DNA]</scope>
    <source>
        <strain evidence="2 3">26-25</strain>
    </source>
</reference>
<gene>
    <name evidence="2" type="ORF">ABN16_05470</name>
</gene>
<evidence type="ECO:0000313" key="2">
    <source>
        <dbReference type="EMBL" id="AKP64497.1"/>
    </source>
</evidence>
<evidence type="ECO:0000259" key="1">
    <source>
        <dbReference type="Pfam" id="PF10592"/>
    </source>
</evidence>
<keyword evidence="3" id="KW-1185">Reference proteome</keyword>
<dbReference type="EMBL" id="CP012033">
    <property type="protein sequence ID" value="AKP64497.1"/>
    <property type="molecule type" value="Genomic_DNA"/>
</dbReference>
<dbReference type="Pfam" id="PF10592">
    <property type="entry name" value="AIPR"/>
    <property type="match status" value="1"/>
</dbReference>
<organism evidence="2 3">
    <name type="scientific">Levilactobacillus koreensis</name>
    <dbReference type="NCBI Taxonomy" id="637971"/>
    <lineage>
        <taxon>Bacteria</taxon>
        <taxon>Bacillati</taxon>
        <taxon>Bacillota</taxon>
        <taxon>Bacilli</taxon>
        <taxon>Lactobacillales</taxon>
        <taxon>Lactobacillaceae</taxon>
        <taxon>Levilactobacillus</taxon>
    </lineage>
</organism>
<dbReference type="AlphaFoldDB" id="A0AAC9ERA6"/>
<name>A0AAC9ERA6_9LACO</name>
<proteinExistence type="predicted"/>
<accession>A0AAC9ERA6</accession>
<dbReference type="KEGG" id="lko:ABN16_05470"/>
<dbReference type="RefSeq" id="WP_048733627.1">
    <property type="nucleotide sequence ID" value="NZ_CP012033.1"/>
</dbReference>
<feature type="domain" description="Abortive phage infection protein C-terminal" evidence="1">
    <location>
        <begin position="47"/>
        <end position="350"/>
    </location>
</feature>
<protein>
    <recommendedName>
        <fullName evidence="1">Abortive phage infection protein C-terminal domain-containing protein</fullName>
    </recommendedName>
</protein>